<feature type="transmembrane region" description="Helical" evidence="1">
    <location>
        <begin position="12"/>
        <end position="45"/>
    </location>
</feature>
<keyword evidence="1" id="KW-0472">Membrane</keyword>
<gene>
    <name evidence="2" type="primary">ND4L</name>
</gene>
<keyword evidence="1" id="KW-1133">Transmembrane helix</keyword>
<evidence type="ECO:0000313" key="2">
    <source>
        <dbReference type="EMBL" id="UXD78888.1"/>
    </source>
</evidence>
<dbReference type="CTD" id="4539"/>
<protein>
    <submittedName>
        <fullName evidence="2">NADH dehydrogenase subunit 4L</fullName>
    </submittedName>
</protein>
<dbReference type="EMBL" id="OK166751">
    <property type="protein sequence ID" value="UXD78888.1"/>
    <property type="molecule type" value="Genomic_DNA"/>
</dbReference>
<organism evidence="2">
    <name type="scientific">Thyreophagus entomophagus</name>
    <dbReference type="NCBI Taxonomy" id="2874286"/>
    <lineage>
        <taxon>Eukaryota</taxon>
        <taxon>Metazoa</taxon>
        <taxon>Ecdysozoa</taxon>
        <taxon>Arthropoda</taxon>
        <taxon>Chelicerata</taxon>
        <taxon>Arachnida</taxon>
        <taxon>Acari</taxon>
        <taxon>Acariformes</taxon>
        <taxon>Sarcoptiformes</taxon>
        <taxon>Astigmata</taxon>
        <taxon>Acaroidea</taxon>
        <taxon>Acaridae</taxon>
        <taxon>Rhizoglyphinae</taxon>
        <taxon>Thyreophagus</taxon>
    </lineage>
</organism>
<feature type="transmembrane region" description="Helical" evidence="1">
    <location>
        <begin position="51"/>
        <end position="71"/>
    </location>
</feature>
<dbReference type="AlphaFoldDB" id="A0A977KE11"/>
<evidence type="ECO:0000256" key="1">
    <source>
        <dbReference type="SAM" id="Phobius"/>
    </source>
</evidence>
<reference evidence="2" key="1">
    <citation type="submission" date="2021-09" db="EMBL/GenBank/DDBJ databases">
        <authorList>
            <person name="Fang Y."/>
            <person name="Sun E."/>
            <person name="Li M."/>
        </authorList>
    </citation>
    <scope>NUCLEOTIDE SEQUENCE</scope>
</reference>
<keyword evidence="2" id="KW-0496">Mitochondrion</keyword>
<accession>A0A977KE11</accession>
<dbReference type="GeneID" id="75510449"/>
<geneLocation type="mitochondrion" evidence="2"/>
<dbReference type="Gene3D" id="1.10.287.3510">
    <property type="match status" value="1"/>
</dbReference>
<proteinExistence type="predicted"/>
<sequence length="83" mass="9607">MSFFFLFTVLGFYVFFFSSLHSLTFLLFIEILVIVFLFVLFIFGYSWLFPVMFLLFSVCLGAYGVSVYVALSRSCGSSYFVSF</sequence>
<keyword evidence="1" id="KW-0812">Transmembrane</keyword>
<dbReference type="RefSeq" id="YP_010503026.1">
    <property type="nucleotide sequence ID" value="NC_066986.1"/>
</dbReference>
<name>A0A977KE11_9ACAR</name>